<proteinExistence type="inferred from homology"/>
<gene>
    <name evidence="11" type="ORF">M408DRAFT_329764</name>
</gene>
<dbReference type="PROSITE" id="PS00086">
    <property type="entry name" value="CYTOCHROME_P450"/>
    <property type="match status" value="1"/>
</dbReference>
<dbReference type="Pfam" id="PF00067">
    <property type="entry name" value="p450"/>
    <property type="match status" value="1"/>
</dbReference>
<dbReference type="InterPro" id="IPR036396">
    <property type="entry name" value="Cyt_P450_sf"/>
</dbReference>
<reference evidence="11 12" key="1">
    <citation type="submission" date="2014-04" db="EMBL/GenBank/DDBJ databases">
        <authorList>
            <consortium name="DOE Joint Genome Institute"/>
            <person name="Kuo A."/>
            <person name="Zuccaro A."/>
            <person name="Kohler A."/>
            <person name="Nagy L.G."/>
            <person name="Floudas D."/>
            <person name="Copeland A."/>
            <person name="Barry K.W."/>
            <person name="Cichocki N."/>
            <person name="Veneault-Fourrey C."/>
            <person name="LaButti K."/>
            <person name="Lindquist E.A."/>
            <person name="Lipzen A."/>
            <person name="Lundell T."/>
            <person name="Morin E."/>
            <person name="Murat C."/>
            <person name="Sun H."/>
            <person name="Tunlid A."/>
            <person name="Henrissat B."/>
            <person name="Grigoriev I.V."/>
            <person name="Hibbett D.S."/>
            <person name="Martin F."/>
            <person name="Nordberg H.P."/>
            <person name="Cantor M.N."/>
            <person name="Hua S.X."/>
        </authorList>
    </citation>
    <scope>NUCLEOTIDE SEQUENCE [LARGE SCALE GENOMIC DNA]</scope>
    <source>
        <strain evidence="11 12">MAFF 305830</strain>
    </source>
</reference>
<dbReference type="PANTHER" id="PTHR46300">
    <property type="entry name" value="P450, PUTATIVE (EUROFUNG)-RELATED-RELATED"/>
    <property type="match status" value="1"/>
</dbReference>
<evidence type="ECO:0000256" key="2">
    <source>
        <dbReference type="ARBA" id="ARBA00005179"/>
    </source>
</evidence>
<evidence type="ECO:0000256" key="10">
    <source>
        <dbReference type="RuleBase" id="RU000461"/>
    </source>
</evidence>
<evidence type="ECO:0008006" key="13">
    <source>
        <dbReference type="Google" id="ProtNLM"/>
    </source>
</evidence>
<evidence type="ECO:0000256" key="8">
    <source>
        <dbReference type="ARBA" id="ARBA00023033"/>
    </source>
</evidence>
<dbReference type="InterPro" id="IPR002401">
    <property type="entry name" value="Cyt_P450_E_grp-I"/>
</dbReference>
<keyword evidence="7 9" id="KW-0408">Iron</keyword>
<comment type="pathway">
    <text evidence="2">Secondary metabolite biosynthesis.</text>
</comment>
<keyword evidence="12" id="KW-1185">Reference proteome</keyword>
<comment type="similarity">
    <text evidence="3 10">Belongs to the cytochrome P450 family.</text>
</comment>
<dbReference type="InterPro" id="IPR001128">
    <property type="entry name" value="Cyt_P450"/>
</dbReference>
<keyword evidence="4 9" id="KW-0349">Heme</keyword>
<dbReference type="PANTHER" id="PTHR46300:SF7">
    <property type="entry name" value="P450, PUTATIVE (EUROFUNG)-RELATED"/>
    <property type="match status" value="1"/>
</dbReference>
<protein>
    <recommendedName>
        <fullName evidence="13">Cytochrome P450</fullName>
    </recommendedName>
</protein>
<dbReference type="GO" id="GO:0005506">
    <property type="term" value="F:iron ion binding"/>
    <property type="evidence" value="ECO:0007669"/>
    <property type="project" value="InterPro"/>
</dbReference>
<dbReference type="Gene3D" id="1.10.630.10">
    <property type="entry name" value="Cytochrome P450"/>
    <property type="match status" value="1"/>
</dbReference>
<dbReference type="InterPro" id="IPR050364">
    <property type="entry name" value="Cytochrome_P450_fung"/>
</dbReference>
<dbReference type="GO" id="GO:0020037">
    <property type="term" value="F:heme binding"/>
    <property type="evidence" value="ECO:0007669"/>
    <property type="project" value="InterPro"/>
</dbReference>
<dbReference type="AlphaFoldDB" id="A0A0C3ATC3"/>
<dbReference type="GO" id="GO:0016705">
    <property type="term" value="F:oxidoreductase activity, acting on paired donors, with incorporation or reduction of molecular oxygen"/>
    <property type="evidence" value="ECO:0007669"/>
    <property type="project" value="InterPro"/>
</dbReference>
<comment type="cofactor">
    <cofactor evidence="1 9">
        <name>heme</name>
        <dbReference type="ChEBI" id="CHEBI:30413"/>
    </cofactor>
</comment>
<evidence type="ECO:0000256" key="6">
    <source>
        <dbReference type="ARBA" id="ARBA00023002"/>
    </source>
</evidence>
<reference evidence="12" key="2">
    <citation type="submission" date="2015-01" db="EMBL/GenBank/DDBJ databases">
        <title>Evolutionary Origins and Diversification of the Mycorrhizal Mutualists.</title>
        <authorList>
            <consortium name="DOE Joint Genome Institute"/>
            <consortium name="Mycorrhizal Genomics Consortium"/>
            <person name="Kohler A."/>
            <person name="Kuo A."/>
            <person name="Nagy L.G."/>
            <person name="Floudas D."/>
            <person name="Copeland A."/>
            <person name="Barry K.W."/>
            <person name="Cichocki N."/>
            <person name="Veneault-Fourrey C."/>
            <person name="LaButti K."/>
            <person name="Lindquist E.A."/>
            <person name="Lipzen A."/>
            <person name="Lundell T."/>
            <person name="Morin E."/>
            <person name="Murat C."/>
            <person name="Riley R."/>
            <person name="Ohm R."/>
            <person name="Sun H."/>
            <person name="Tunlid A."/>
            <person name="Henrissat B."/>
            <person name="Grigoriev I.V."/>
            <person name="Hibbett D.S."/>
            <person name="Martin F."/>
        </authorList>
    </citation>
    <scope>NUCLEOTIDE SEQUENCE [LARGE SCALE GENOMIC DNA]</scope>
    <source>
        <strain evidence="12">MAFF 305830</strain>
    </source>
</reference>
<dbReference type="PRINTS" id="PR00385">
    <property type="entry name" value="P450"/>
</dbReference>
<evidence type="ECO:0000256" key="3">
    <source>
        <dbReference type="ARBA" id="ARBA00010617"/>
    </source>
</evidence>
<dbReference type="Proteomes" id="UP000054097">
    <property type="component" value="Unassembled WGS sequence"/>
</dbReference>
<evidence type="ECO:0000256" key="5">
    <source>
        <dbReference type="ARBA" id="ARBA00022723"/>
    </source>
</evidence>
<evidence type="ECO:0000313" key="12">
    <source>
        <dbReference type="Proteomes" id="UP000054097"/>
    </source>
</evidence>
<evidence type="ECO:0000313" key="11">
    <source>
        <dbReference type="EMBL" id="KIM27820.1"/>
    </source>
</evidence>
<dbReference type="STRING" id="933852.A0A0C3ATC3"/>
<dbReference type="HOGENOM" id="CLU_001570_2_3_1"/>
<evidence type="ECO:0000256" key="1">
    <source>
        <dbReference type="ARBA" id="ARBA00001971"/>
    </source>
</evidence>
<evidence type="ECO:0000256" key="9">
    <source>
        <dbReference type="PIRSR" id="PIRSR602401-1"/>
    </source>
</evidence>
<name>A0A0C3ATC3_SERVB</name>
<keyword evidence="8 10" id="KW-0503">Monooxygenase</keyword>
<keyword evidence="6 10" id="KW-0560">Oxidoreductase</keyword>
<accession>A0A0C3ATC3</accession>
<dbReference type="InterPro" id="IPR017972">
    <property type="entry name" value="Cyt_P450_CS"/>
</dbReference>
<sequence length="543" mass="59906">MSLITIPESVADALEKYASQAGLTVSQFSLAVGLGAATLASIGIYLSSGNKNDTPYGPGPKGVPILGNAADLPKTDDYKVYASWAKKYGDFIYLTVLGQPIYLISSAKTAADLLDKRAMIYSDRPKMFFAQEMVGWKRTPVLTSSLDPKYTRYRKLFHNALRKERVRELAPLQEQSSHTMLKLILDKPDDWLAHIRYCIGAVITKLTYDYDMAPEGDEFVALAEKSADTFSQAAAPGAWMVDIFPWLRFLPSWFPGAGFKRTAAEWKAVNDYLHAKPYNTVKEQMAAGTHGGSVTSRLLTVRDGEPPLNAEEEDKIMWVVGAIYSGGADTTVAALTTFVLAMVLYPEAQRKAQDEIDRVIGSGKCVREGGRLPAISDRSRLPYVEALYQEVLRWHPVAPLGVPHRLTTEDKWGAYTVPKGSTVISNIWAMGHTEDDSDEFKPERQLYRAADAQDPREYVFGFGRRVCPGKELADAGVWLAIVTLLAAFKFGKKSDGKGGFIEVKEEYGTGIICHPKPFECSITPRASTSAELINTTFAADRDI</sequence>
<dbReference type="OrthoDB" id="2789670at2759"/>
<evidence type="ECO:0000256" key="7">
    <source>
        <dbReference type="ARBA" id="ARBA00023004"/>
    </source>
</evidence>
<feature type="binding site" description="axial binding residue" evidence="9">
    <location>
        <position position="467"/>
    </location>
    <ligand>
        <name>heme</name>
        <dbReference type="ChEBI" id="CHEBI:30413"/>
    </ligand>
    <ligandPart>
        <name>Fe</name>
        <dbReference type="ChEBI" id="CHEBI:18248"/>
    </ligandPart>
</feature>
<evidence type="ECO:0000256" key="4">
    <source>
        <dbReference type="ARBA" id="ARBA00022617"/>
    </source>
</evidence>
<organism evidence="11 12">
    <name type="scientific">Serendipita vermifera MAFF 305830</name>
    <dbReference type="NCBI Taxonomy" id="933852"/>
    <lineage>
        <taxon>Eukaryota</taxon>
        <taxon>Fungi</taxon>
        <taxon>Dikarya</taxon>
        <taxon>Basidiomycota</taxon>
        <taxon>Agaricomycotina</taxon>
        <taxon>Agaricomycetes</taxon>
        <taxon>Sebacinales</taxon>
        <taxon>Serendipitaceae</taxon>
        <taxon>Serendipita</taxon>
    </lineage>
</organism>
<dbReference type="PRINTS" id="PR00463">
    <property type="entry name" value="EP450I"/>
</dbReference>
<keyword evidence="5 9" id="KW-0479">Metal-binding</keyword>
<dbReference type="EMBL" id="KN824296">
    <property type="protein sequence ID" value="KIM27820.1"/>
    <property type="molecule type" value="Genomic_DNA"/>
</dbReference>
<dbReference type="CDD" id="cd11065">
    <property type="entry name" value="CYP64-like"/>
    <property type="match status" value="1"/>
</dbReference>
<dbReference type="SUPFAM" id="SSF48264">
    <property type="entry name" value="Cytochrome P450"/>
    <property type="match status" value="1"/>
</dbReference>
<dbReference type="GO" id="GO:0004497">
    <property type="term" value="F:monooxygenase activity"/>
    <property type="evidence" value="ECO:0007669"/>
    <property type="project" value="UniProtKB-KW"/>
</dbReference>